<name>A0AA35TB97_GEOBA</name>
<protein>
    <recommendedName>
        <fullName evidence="1">Death domain-containing protein</fullName>
    </recommendedName>
</protein>
<dbReference type="AlphaFoldDB" id="A0AA35TB97"/>
<keyword evidence="3" id="KW-1185">Reference proteome</keyword>
<dbReference type="PROSITE" id="PS50017">
    <property type="entry name" value="DEATH_DOMAIN"/>
    <property type="match status" value="1"/>
</dbReference>
<accession>A0AA35TB97</accession>
<dbReference type="Proteomes" id="UP001174909">
    <property type="component" value="Unassembled WGS sequence"/>
</dbReference>
<proteinExistence type="predicted"/>
<evidence type="ECO:0000313" key="2">
    <source>
        <dbReference type="EMBL" id="CAI8044388.1"/>
    </source>
</evidence>
<organism evidence="2 3">
    <name type="scientific">Geodia barretti</name>
    <name type="common">Barrett's horny sponge</name>
    <dbReference type="NCBI Taxonomy" id="519541"/>
    <lineage>
        <taxon>Eukaryota</taxon>
        <taxon>Metazoa</taxon>
        <taxon>Porifera</taxon>
        <taxon>Demospongiae</taxon>
        <taxon>Heteroscleromorpha</taxon>
        <taxon>Tetractinellida</taxon>
        <taxon>Astrophorina</taxon>
        <taxon>Geodiidae</taxon>
        <taxon>Geodia</taxon>
    </lineage>
</organism>
<dbReference type="InterPro" id="IPR000488">
    <property type="entry name" value="Death_dom"/>
</dbReference>
<sequence>MAQSTLRGKRSVPLTTSNVLAVVREVKRWWSREWSGSLTCWLRIPESKQKEITANFPDEMDQKQQAISYWINTDPLASWRRLIIALDEMEETELADSIRSNAEPLTDDSLTPHSVARAVATVKQFWSIGFENGLLSVLGVPEPVISGSYSSEEEKRVVGLQYCLHTVPGVSWGKIAGGLWFLEEHTALETVRQYLPHTHDNGLTLSNLTSALDSLPDTLWWAFGKWMDVPLSTLNKIQSQLSSGKERKAEVLRVISTEHPHLTWEYVSDALYRLGDGEYHHVLKRVQSLFPTG</sequence>
<reference evidence="2" key="1">
    <citation type="submission" date="2023-03" db="EMBL/GenBank/DDBJ databases">
        <authorList>
            <person name="Steffen K."/>
            <person name="Cardenas P."/>
        </authorList>
    </citation>
    <scope>NUCLEOTIDE SEQUENCE</scope>
</reference>
<dbReference type="GO" id="GO:0007165">
    <property type="term" value="P:signal transduction"/>
    <property type="evidence" value="ECO:0007669"/>
    <property type="project" value="InterPro"/>
</dbReference>
<evidence type="ECO:0000259" key="1">
    <source>
        <dbReference type="PROSITE" id="PS50017"/>
    </source>
</evidence>
<dbReference type="EMBL" id="CASHTH010003392">
    <property type="protein sequence ID" value="CAI8044388.1"/>
    <property type="molecule type" value="Genomic_DNA"/>
</dbReference>
<feature type="domain" description="Death" evidence="1">
    <location>
        <begin position="42"/>
        <end position="102"/>
    </location>
</feature>
<gene>
    <name evidence="2" type="ORF">GBAR_LOCUS24627</name>
</gene>
<evidence type="ECO:0000313" key="3">
    <source>
        <dbReference type="Proteomes" id="UP001174909"/>
    </source>
</evidence>
<comment type="caution">
    <text evidence="2">The sequence shown here is derived from an EMBL/GenBank/DDBJ whole genome shotgun (WGS) entry which is preliminary data.</text>
</comment>
<feature type="non-terminal residue" evidence="2">
    <location>
        <position position="1"/>
    </location>
</feature>